<feature type="compositionally biased region" description="Polar residues" evidence="2">
    <location>
        <begin position="881"/>
        <end position="901"/>
    </location>
</feature>
<evidence type="ECO:0000256" key="2">
    <source>
        <dbReference type="SAM" id="MobiDB-lite"/>
    </source>
</evidence>
<feature type="region of interest" description="Disordered" evidence="2">
    <location>
        <begin position="874"/>
        <end position="908"/>
    </location>
</feature>
<dbReference type="EMBL" id="LR865407">
    <property type="protein sequence ID" value="CAD2096107.1"/>
    <property type="molecule type" value="Genomic_DNA"/>
</dbReference>
<accession>W7AXP8</accession>
<feature type="compositionally biased region" description="Low complexity" evidence="2">
    <location>
        <begin position="1"/>
        <end position="17"/>
    </location>
</feature>
<reference evidence="3 6" key="2">
    <citation type="submission" date="2020-08" db="EMBL/GenBank/DDBJ databases">
        <authorList>
            <person name="Ramaprasad A."/>
        </authorList>
    </citation>
    <scope>NUCLEOTIDE SEQUENCE [LARGE SCALE GENOMIC DNA]</scope>
</reference>
<proteinExistence type="predicted"/>
<evidence type="ECO:0000313" key="4">
    <source>
        <dbReference type="EMBL" id="EUD70221.1"/>
    </source>
</evidence>
<feature type="region of interest" description="Disordered" evidence="2">
    <location>
        <begin position="1095"/>
        <end position="1125"/>
    </location>
</feature>
<feature type="compositionally biased region" description="Basic and acidic residues" evidence="2">
    <location>
        <begin position="414"/>
        <end position="432"/>
    </location>
</feature>
<evidence type="ECO:0000313" key="6">
    <source>
        <dbReference type="Proteomes" id="UP000515268"/>
    </source>
</evidence>
<evidence type="ECO:0000313" key="3">
    <source>
        <dbReference type="EMBL" id="CAD2096107.1"/>
    </source>
</evidence>
<reference evidence="4 5" key="1">
    <citation type="submission" date="2013-02" db="EMBL/GenBank/DDBJ databases">
        <title>The Genome Sequence of Plasmodium vinckei petteri CR.</title>
        <authorList>
            <consortium name="The Broad Institute Genome Sequencing Platform"/>
            <consortium name="The Broad Institute Genome Sequencing Center for Infectious Disease"/>
            <person name="Neafsey D."/>
            <person name="Cheeseman I."/>
            <person name="Volkman S."/>
            <person name="Adams J."/>
            <person name="Walker B."/>
            <person name="Young S.K."/>
            <person name="Zeng Q."/>
            <person name="Gargeya S."/>
            <person name="Fitzgerald M."/>
            <person name="Haas B."/>
            <person name="Abouelleil A."/>
            <person name="Alvarado L."/>
            <person name="Arachchi H.M."/>
            <person name="Berlin A.M."/>
            <person name="Chapman S.B."/>
            <person name="Dewar J."/>
            <person name="Goldberg J."/>
            <person name="Griggs A."/>
            <person name="Gujja S."/>
            <person name="Hansen M."/>
            <person name="Howarth C."/>
            <person name="Imamovic A."/>
            <person name="Larimer J."/>
            <person name="McCowan C."/>
            <person name="Murphy C."/>
            <person name="Neiman D."/>
            <person name="Pearson M."/>
            <person name="Priest M."/>
            <person name="Roberts A."/>
            <person name="Saif S."/>
            <person name="Shea T."/>
            <person name="Sisk P."/>
            <person name="Sykes S."/>
            <person name="Wortman J."/>
            <person name="Nusbaum C."/>
            <person name="Birren B."/>
        </authorList>
    </citation>
    <scope>NUCLEOTIDE SEQUENCE [LARGE SCALE GENOMIC DNA]</scope>
    <source>
        <strain evidence="4 5">CR</strain>
    </source>
</reference>
<protein>
    <submittedName>
        <fullName evidence="4">Uncharacterized protein</fullName>
    </submittedName>
</protein>
<sequence length="1282" mass="150096">MKPESLSLEQTEQSSEPSRGHFYGEKNSNCEFQGFTKHIENEGKLCEELEATRDDSEVDEAIICKTSIDLEMNDIKINNMRANNRQENDIKIEGDAMYIAELIHVEKDSNSFSNDKKEDEDIINLHEENSSCKIDNKLLYHEKDNSLQEIKMNNNLTTNLAENPVENKQIHPEIMCNKNYKKVDVHNLRNEIADTIESSKEKKENIVGEKRNNQNINQGSIINETQCKVSHVGNDNNKDRDRNNNGFTKSCSNNSSCIKSGVQKEFRKNTTMNKQNSNINYKMTSWEKENEKFKELYKNDKNTNIIIYKRIYQSYIFLKKEYNELINENRKKLRTNKKLKYELDNLKNDNYYSNYFLNNDSENILEDLASGISNIFKWMDIENKIGQKNYDNAVSVFKNGSNSIRSDSQNVIKTDLEKKQNENSERKKEDIPNKSNLNEEPNKKLPNEECNKIDEIEKCENQITLNNEIVKKETEGNTINIDSVEIKDKKDFSMDIEGIKKNGILKLELIKSTIINNFVPSYIYNDLNNEPSTNLISKKNEVEPTQDDKISNIDNTHTDSITYSNKGEEDNINIINGEHLNLLNPENLVGNLSNIINNFRNNKNVKDANSIDEKENEIDKCENSKPIEYCNSNEKKDVPKPVMIKEGQNKNSYNMPNIVNDNKTRKNSFLWEKENIFKKKNIKYAKHAPIKIEKGEQYFLKNKNKVDNFVVTNNINNENIIDYLKTKLYMKNKNERIEKIGTKYCENIHGDGKKIIEHTTAKDNNTSYRYANKICLINDNKKNHTHSNILNELSYYKDGAHFVSKRVMHNKNRNNKDIEKEAIFHISNYKENKYMPINLTAFFSVDDKKKNNLDSELSINHLKKNMRFILKKANKKKKRNPQTNTISTAQLGNNVTNSDLETNGAPGTMLKNLNVSQKEIKKKNKLYGFKNSKGNVDEWKYFSTRHITGKQKRRFNLNMLNKKILKKKSRNRKISIYKMEESINYTICSQIFNNFDKYIKNYPKGAYQLVKKQKTPTTNNNCYSTKKRVTYLCLFKRCAKESWHYYKLYNTYFVNEMKKKTKNETGTVENNEKTKQIEIDTNNKKYLSNINKELNKIEGKENENPNLEKQSDEEEKGTLGSPDESTVLDIDDDMLEEYIFKETESEAVSSTVSPEFTEALKKHVLSLNILDRQIKKIEYKSDNEDIIIIGVKIYLGDKYTLLFVYALNSIEYSVKKWIENNIDQIKLYIKKYNSKILNFFKTYSINMFTFFCNFLSIIENYIQEFPFYFSISFDDLIMESLI</sequence>
<dbReference type="Proteomes" id="UP000515268">
    <property type="component" value="Chromosome PVPCR_02"/>
</dbReference>
<keyword evidence="1" id="KW-0175">Coiled coil</keyword>
<organism evidence="4 5">
    <name type="scientific">Plasmodium vinckei petteri</name>
    <dbReference type="NCBI Taxonomy" id="138298"/>
    <lineage>
        <taxon>Eukaryota</taxon>
        <taxon>Sar</taxon>
        <taxon>Alveolata</taxon>
        <taxon>Apicomplexa</taxon>
        <taxon>Aconoidasida</taxon>
        <taxon>Haemosporida</taxon>
        <taxon>Plasmodiidae</taxon>
        <taxon>Plasmodium</taxon>
        <taxon>Plasmodium (Vinckeia)</taxon>
    </lineage>
</organism>
<feature type="region of interest" description="Disordered" evidence="2">
    <location>
        <begin position="413"/>
        <end position="448"/>
    </location>
</feature>
<feature type="coiled-coil region" evidence="1">
    <location>
        <begin position="322"/>
        <end position="349"/>
    </location>
</feature>
<gene>
    <name evidence="3" type="ORF">PVPCR_0200750</name>
    <name evidence="4" type="ORF">YYG_04537</name>
</gene>
<evidence type="ECO:0000256" key="1">
    <source>
        <dbReference type="SAM" id="Coils"/>
    </source>
</evidence>
<dbReference type="EMBL" id="KI965406">
    <property type="protein sequence ID" value="EUD70221.1"/>
    <property type="molecule type" value="Genomic_DNA"/>
</dbReference>
<dbReference type="Proteomes" id="UP000030659">
    <property type="component" value="Unassembled WGS sequence"/>
</dbReference>
<feature type="region of interest" description="Disordered" evidence="2">
    <location>
        <begin position="1"/>
        <end position="26"/>
    </location>
</feature>
<name>W7AXP8_PLAVN</name>
<dbReference type="VEuPathDB" id="PlasmoDB:PVPCR_0200750"/>
<dbReference type="OrthoDB" id="372449at2759"/>
<keyword evidence="6" id="KW-1185">Reference proteome</keyword>
<evidence type="ECO:0000313" key="5">
    <source>
        <dbReference type="Proteomes" id="UP000030659"/>
    </source>
</evidence>